<name>A0A175RQ76_9HYPH</name>
<evidence type="ECO:0000313" key="2">
    <source>
        <dbReference type="EMBL" id="KTR05955.1"/>
    </source>
</evidence>
<dbReference type="OrthoDB" id="7906878at2"/>
<dbReference type="InterPro" id="IPR007486">
    <property type="entry name" value="YebE"/>
</dbReference>
<organism evidence="2 4">
    <name type="scientific">Aureimonas ureilytica</name>
    <dbReference type="NCBI Taxonomy" id="401562"/>
    <lineage>
        <taxon>Bacteria</taxon>
        <taxon>Pseudomonadati</taxon>
        <taxon>Pseudomonadota</taxon>
        <taxon>Alphaproteobacteria</taxon>
        <taxon>Hyphomicrobiales</taxon>
        <taxon>Aurantimonadaceae</taxon>
        <taxon>Aureimonas</taxon>
    </lineage>
</organism>
<evidence type="ECO:0000313" key="3">
    <source>
        <dbReference type="Proteomes" id="UP000078272"/>
    </source>
</evidence>
<dbReference type="Pfam" id="PF04391">
    <property type="entry name" value="DUF533"/>
    <property type="match status" value="1"/>
</dbReference>
<evidence type="ECO:0000313" key="1">
    <source>
        <dbReference type="EMBL" id="KTQ96121.1"/>
    </source>
</evidence>
<dbReference type="EMBL" id="LDPZ01000017">
    <property type="protein sequence ID" value="KTQ96121.1"/>
    <property type="molecule type" value="Genomic_DNA"/>
</dbReference>
<keyword evidence="4" id="KW-1185">Reference proteome</keyword>
<dbReference type="Proteomes" id="UP000078529">
    <property type="component" value="Unassembled WGS sequence"/>
</dbReference>
<sequence>MGMDWLWRFAGRAAGPRDGQGLALETLDLTAAVPPVAEAPSAIMRRQRDAALKVLSAKVLGAHLANRHQISYPLTIDFRSMAEDERNFLLDAAAAAALSGGENETALAAACERLSRRGADEAALARLRTTVAGAPPSVNAIVERAQGMDRAAHAYAVSLIAAGSRAPAAQLYLTYLAARLGLSQEVVGSVNRRYRD</sequence>
<gene>
    <name evidence="1" type="ORF">NS226_08745</name>
    <name evidence="2" type="ORF">NS365_09155</name>
</gene>
<dbReference type="EMBL" id="LDQA01000021">
    <property type="protein sequence ID" value="KTR05955.1"/>
    <property type="molecule type" value="Genomic_DNA"/>
</dbReference>
<dbReference type="Proteomes" id="UP000078272">
    <property type="component" value="Unassembled WGS sequence"/>
</dbReference>
<proteinExistence type="predicted"/>
<reference evidence="3 4" key="1">
    <citation type="journal article" date="2016" name="Front. Microbiol.">
        <title>Genomic Resource of Rice Seed Associated Bacteria.</title>
        <authorList>
            <person name="Midha S."/>
            <person name="Bansal K."/>
            <person name="Sharma S."/>
            <person name="Kumar N."/>
            <person name="Patil P.P."/>
            <person name="Chaudhry V."/>
            <person name="Patil P.B."/>
        </authorList>
    </citation>
    <scope>NUCLEOTIDE SEQUENCE [LARGE SCALE GENOMIC DNA]</scope>
    <source>
        <strain evidence="1 3">NS226</strain>
        <strain evidence="2 4">NS365</strain>
    </source>
</reference>
<accession>A0A175RQ76</accession>
<protein>
    <submittedName>
        <fullName evidence="2">Uncharacterized protein</fullName>
    </submittedName>
</protein>
<dbReference type="AlphaFoldDB" id="A0A175RQ76"/>
<evidence type="ECO:0000313" key="4">
    <source>
        <dbReference type="Proteomes" id="UP000078529"/>
    </source>
</evidence>
<dbReference type="PATRIC" id="fig|401562.3.peg.1125"/>
<comment type="caution">
    <text evidence="2">The sequence shown here is derived from an EMBL/GenBank/DDBJ whole genome shotgun (WGS) entry which is preliminary data.</text>
</comment>
<dbReference type="RefSeq" id="WP_058599977.1">
    <property type="nucleotide sequence ID" value="NZ_LDPZ01000017.1"/>
</dbReference>